<dbReference type="KEGG" id="tet:TTHERM_01125170"/>
<name>Q22B26_TETTS</name>
<dbReference type="Proteomes" id="UP000009168">
    <property type="component" value="Unassembled WGS sequence"/>
</dbReference>
<dbReference type="InParanoid" id="Q22B26"/>
<evidence type="ECO:0000256" key="1">
    <source>
        <dbReference type="SAM" id="Coils"/>
    </source>
</evidence>
<dbReference type="AlphaFoldDB" id="Q22B26"/>
<keyword evidence="1" id="KW-0175">Coiled coil</keyword>
<dbReference type="EMBL" id="GG662450">
    <property type="protein sequence ID" value="EAR82482.2"/>
    <property type="molecule type" value="Genomic_DNA"/>
</dbReference>
<dbReference type="HOGENOM" id="CLU_744924_0_0_1"/>
<proteinExistence type="predicted"/>
<keyword evidence="3" id="KW-1185">Reference proteome</keyword>
<feature type="coiled-coil region" evidence="1">
    <location>
        <begin position="130"/>
        <end position="157"/>
    </location>
</feature>
<evidence type="ECO:0000313" key="2">
    <source>
        <dbReference type="EMBL" id="EAR82482.2"/>
    </source>
</evidence>
<reference evidence="3" key="1">
    <citation type="journal article" date="2006" name="PLoS Biol.">
        <title>Macronuclear genome sequence of the ciliate Tetrahymena thermophila, a model eukaryote.</title>
        <authorList>
            <person name="Eisen J.A."/>
            <person name="Coyne R.S."/>
            <person name="Wu M."/>
            <person name="Wu D."/>
            <person name="Thiagarajan M."/>
            <person name="Wortman J.R."/>
            <person name="Badger J.H."/>
            <person name="Ren Q."/>
            <person name="Amedeo P."/>
            <person name="Jones K.M."/>
            <person name="Tallon L.J."/>
            <person name="Delcher A.L."/>
            <person name="Salzberg S.L."/>
            <person name="Silva J.C."/>
            <person name="Haas B.J."/>
            <person name="Majoros W.H."/>
            <person name="Farzad M."/>
            <person name="Carlton J.M."/>
            <person name="Smith R.K. Jr."/>
            <person name="Garg J."/>
            <person name="Pearlman R.E."/>
            <person name="Karrer K.M."/>
            <person name="Sun L."/>
            <person name="Manning G."/>
            <person name="Elde N.C."/>
            <person name="Turkewitz A.P."/>
            <person name="Asai D.J."/>
            <person name="Wilkes D.E."/>
            <person name="Wang Y."/>
            <person name="Cai H."/>
            <person name="Collins K."/>
            <person name="Stewart B.A."/>
            <person name="Lee S.R."/>
            <person name="Wilamowska K."/>
            <person name="Weinberg Z."/>
            <person name="Ruzzo W.L."/>
            <person name="Wloga D."/>
            <person name="Gaertig J."/>
            <person name="Frankel J."/>
            <person name="Tsao C.-C."/>
            <person name="Gorovsky M.A."/>
            <person name="Keeling P.J."/>
            <person name="Waller R.F."/>
            <person name="Patron N.J."/>
            <person name="Cherry J.M."/>
            <person name="Stover N.A."/>
            <person name="Krieger C.J."/>
            <person name="del Toro C."/>
            <person name="Ryder H.F."/>
            <person name="Williamson S.C."/>
            <person name="Barbeau R.A."/>
            <person name="Hamilton E.P."/>
            <person name="Orias E."/>
        </authorList>
    </citation>
    <scope>NUCLEOTIDE SEQUENCE [LARGE SCALE GENOMIC DNA]</scope>
    <source>
        <strain evidence="3">SB210</strain>
    </source>
</reference>
<dbReference type="GeneID" id="7840130"/>
<sequence length="248" mass="29857">MMQSMQDIEFYEYSLQLESLQKQLQLYQQQKNQDDNITKQLKYLEFQNFINNELPFIIESVVKEEQYYNYAVFSCVEGLDKKSLAQYTLSESVIEIIHGPIENYKTLLKRNGWREHVELEQRRQFSKFQIDSIIKSLKKINNKNKNFEDEFKVSTSQLKLKTTDGFDCDMLVEEFVILKYFKDDIIAIINIIKYQIEQEIIDSISVYRDLSKLQSEQSQTLRQMELYDMSQYEYFLEAEKFVKKYNVL</sequence>
<evidence type="ECO:0000313" key="3">
    <source>
        <dbReference type="Proteomes" id="UP000009168"/>
    </source>
</evidence>
<dbReference type="RefSeq" id="XP_001030145.2">
    <property type="nucleotide sequence ID" value="XM_001030145.2"/>
</dbReference>
<protein>
    <submittedName>
        <fullName evidence="2">Uncharacterized protein</fullName>
    </submittedName>
</protein>
<gene>
    <name evidence="2" type="ORF">TTHERM_01125170</name>
</gene>
<feature type="coiled-coil region" evidence="1">
    <location>
        <begin position="10"/>
        <end position="37"/>
    </location>
</feature>
<accession>Q22B26</accession>
<organism evidence="2 3">
    <name type="scientific">Tetrahymena thermophila (strain SB210)</name>
    <dbReference type="NCBI Taxonomy" id="312017"/>
    <lineage>
        <taxon>Eukaryota</taxon>
        <taxon>Sar</taxon>
        <taxon>Alveolata</taxon>
        <taxon>Ciliophora</taxon>
        <taxon>Intramacronucleata</taxon>
        <taxon>Oligohymenophorea</taxon>
        <taxon>Hymenostomatida</taxon>
        <taxon>Tetrahymenina</taxon>
        <taxon>Tetrahymenidae</taxon>
        <taxon>Tetrahymena</taxon>
    </lineage>
</organism>